<sequence length="80" mass="8999">MQPTGSRPNRTKYRASDARPCARLRVLVATILGASGASGESRSTSQYGYIGRLVRRKPANLIVERTRKATIVRYYYLHNT</sequence>
<dbReference type="EMBL" id="ML143393">
    <property type="protein sequence ID" value="TBU32865.1"/>
    <property type="molecule type" value="Genomic_DNA"/>
</dbReference>
<organism evidence="1">
    <name type="scientific">Dichomitus squalens</name>
    <dbReference type="NCBI Taxonomy" id="114155"/>
    <lineage>
        <taxon>Eukaryota</taxon>
        <taxon>Fungi</taxon>
        <taxon>Dikarya</taxon>
        <taxon>Basidiomycota</taxon>
        <taxon>Agaricomycotina</taxon>
        <taxon>Agaricomycetes</taxon>
        <taxon>Polyporales</taxon>
        <taxon>Polyporaceae</taxon>
        <taxon>Dichomitus</taxon>
    </lineage>
</organism>
<dbReference type="AlphaFoldDB" id="A0A4Q9MYM6"/>
<name>A0A4Q9MYM6_9APHY</name>
<protein>
    <submittedName>
        <fullName evidence="1">Uncharacterized protein</fullName>
    </submittedName>
</protein>
<proteinExistence type="predicted"/>
<reference evidence="1" key="1">
    <citation type="submission" date="2019-01" db="EMBL/GenBank/DDBJ databases">
        <title>Draft genome sequences of three monokaryotic isolates of the white-rot basidiomycete fungus Dichomitus squalens.</title>
        <authorList>
            <consortium name="DOE Joint Genome Institute"/>
            <person name="Lopez S.C."/>
            <person name="Andreopoulos B."/>
            <person name="Pangilinan J."/>
            <person name="Lipzen A."/>
            <person name="Riley R."/>
            <person name="Ahrendt S."/>
            <person name="Ng V."/>
            <person name="Barry K."/>
            <person name="Daum C."/>
            <person name="Grigoriev I.V."/>
            <person name="Hilden K.S."/>
            <person name="Makela M.R."/>
            <person name="de Vries R.P."/>
        </authorList>
    </citation>
    <scope>NUCLEOTIDE SEQUENCE [LARGE SCALE GENOMIC DNA]</scope>
    <source>
        <strain evidence="1">OM18370.1</strain>
    </source>
</reference>
<gene>
    <name evidence="1" type="ORF">BD311DRAFT_513756</name>
</gene>
<dbReference type="Proteomes" id="UP000292957">
    <property type="component" value="Unassembled WGS sequence"/>
</dbReference>
<accession>A0A4Q9MYM6</accession>
<evidence type="ECO:0000313" key="1">
    <source>
        <dbReference type="EMBL" id="TBU32865.1"/>
    </source>
</evidence>